<dbReference type="InterPro" id="IPR006162">
    <property type="entry name" value="Ppantetheine_attach_site"/>
</dbReference>
<proteinExistence type="predicted"/>
<gene>
    <name evidence="4" type="ORF">g.23832</name>
</gene>
<organism evidence="4">
    <name type="scientific">Cuerna arida</name>
    <dbReference type="NCBI Taxonomy" id="1464854"/>
    <lineage>
        <taxon>Eukaryota</taxon>
        <taxon>Metazoa</taxon>
        <taxon>Ecdysozoa</taxon>
        <taxon>Arthropoda</taxon>
        <taxon>Hexapoda</taxon>
        <taxon>Insecta</taxon>
        <taxon>Pterygota</taxon>
        <taxon>Neoptera</taxon>
        <taxon>Paraneoptera</taxon>
        <taxon>Hemiptera</taxon>
        <taxon>Auchenorrhyncha</taxon>
        <taxon>Membracoidea</taxon>
        <taxon>Cicadellidae</taxon>
        <taxon>Cicadellinae</taxon>
        <taxon>Proconiini</taxon>
        <taxon>Cuerna</taxon>
    </lineage>
</organism>
<dbReference type="EMBL" id="GECZ01013218">
    <property type="protein sequence ID" value="JAS56551.1"/>
    <property type="molecule type" value="Transcribed_RNA"/>
</dbReference>
<evidence type="ECO:0000259" key="3">
    <source>
        <dbReference type="PROSITE" id="PS50075"/>
    </source>
</evidence>
<evidence type="ECO:0000256" key="2">
    <source>
        <dbReference type="ARBA" id="ARBA00022553"/>
    </source>
</evidence>
<dbReference type="SUPFAM" id="SSF47336">
    <property type="entry name" value="ACP-like"/>
    <property type="match status" value="1"/>
</dbReference>
<dbReference type="Pfam" id="PF00550">
    <property type="entry name" value="PP-binding"/>
    <property type="match status" value="1"/>
</dbReference>
<keyword evidence="1" id="KW-0596">Phosphopantetheine</keyword>
<sequence>MGSIPQVSVLRGPTHPLPRVRYLSRLFEDKVRECGNSTAIIYEGSGSVAHKLTYGELDLATNRLARALLARLAPCDGDVVVAVSLPPSEALLLTLMAVWKAGAAYLPLDQQAPQRVHHILEEAKPALIITEETEDQWDEVLRCHNVVSFSTLDTIATKMAATNLSDSEILPATAQPLAVVLYTSGSTGVPKGVRLPHAVVLNRLRWQWREFPFSPTEQVCVFKTTLTFVDAIGEIWAPLLHTSPISVLVVPRDVTKDPQRLIPLLEEYKVERLLVVPTLLRAILLYLGLDSSQQLANLKTWVCSGEPLVVSLAEQFLAHFRHRDVALCNFYGSTEVMGDVTYHVIRSREDLAAFDKVPIGRPLDNTTIYLLDKQLTPVPVGEVGELYVAGLNVCAGYINNRDPHKFIPNPHTVDPDMARLYHTGDYGRLEKGTMLYEGRTDSQVKVRGHRVDLAEVDAALNKLSQVDKTAVLCYRPGEVDQMIIAYITIHPNVYISGEEIEVALQSHLAAYAIPQVLIIDSIPLLNNGKVDRQTLLKRYAEKAGSTTQRATVDMDICGVSDMRAAQCLLKTVAAVLGGAARGTVSLSANFYHLGGNSLNSVLTVSKLRDQGYIIGITDFISAQTLKDIVGKMVSEDSVNEIETLMRNQKEKPYVSEILSSVHKSDVYRIITDSFYAKGDLEQCIKPRIPRCEYTELLDQIWEPLVRAELSFVLRSRVTGQIVGVALSFDVHDEPLVQLSGRLNIVFEFLEFVEAPIRDERLPQGKGQVVHSFMMGTEQTLSAAENVAAIKAMEEEVLAIGQTRSFTGIFTTNTSPLTKQLSADVFDYRVMSEYQVNKYVAPDGSKPFSQAPDSLWVACCWKEI</sequence>
<dbReference type="PROSITE" id="PS00455">
    <property type="entry name" value="AMP_BINDING"/>
    <property type="match status" value="1"/>
</dbReference>
<dbReference type="PANTHER" id="PTHR44845:SF6">
    <property type="entry name" value="BETA-ALANINE-ACTIVATING ENZYME"/>
    <property type="match status" value="1"/>
</dbReference>
<dbReference type="Gene3D" id="3.40.50.12780">
    <property type="entry name" value="N-terminal domain of ligase-like"/>
    <property type="match status" value="1"/>
</dbReference>
<accession>A0A1B6G2E1</accession>
<dbReference type="InterPro" id="IPR020845">
    <property type="entry name" value="AMP-binding_CS"/>
</dbReference>
<feature type="domain" description="Carrier" evidence="3">
    <location>
        <begin position="562"/>
        <end position="636"/>
    </location>
</feature>
<name>A0A1B6G2E1_9HEMI</name>
<dbReference type="InterPro" id="IPR042099">
    <property type="entry name" value="ANL_N_sf"/>
</dbReference>
<dbReference type="PROSITE" id="PS00012">
    <property type="entry name" value="PHOSPHOPANTETHEINE"/>
    <property type="match status" value="1"/>
</dbReference>
<evidence type="ECO:0000256" key="1">
    <source>
        <dbReference type="ARBA" id="ARBA00022450"/>
    </source>
</evidence>
<dbReference type="InterPro" id="IPR045851">
    <property type="entry name" value="AMP-bd_C_sf"/>
</dbReference>
<dbReference type="AlphaFoldDB" id="A0A1B6G2E1"/>
<dbReference type="InterPro" id="IPR009081">
    <property type="entry name" value="PP-bd_ACP"/>
</dbReference>
<dbReference type="CDD" id="cd05930">
    <property type="entry name" value="A_NRPS"/>
    <property type="match status" value="1"/>
</dbReference>
<dbReference type="Gene3D" id="1.10.1200.10">
    <property type="entry name" value="ACP-like"/>
    <property type="match status" value="1"/>
</dbReference>
<dbReference type="PANTHER" id="PTHR44845">
    <property type="entry name" value="CARRIER DOMAIN-CONTAINING PROTEIN"/>
    <property type="match status" value="1"/>
</dbReference>
<dbReference type="InterPro" id="IPR036736">
    <property type="entry name" value="ACP-like_sf"/>
</dbReference>
<dbReference type="Pfam" id="PF00501">
    <property type="entry name" value="AMP-binding"/>
    <property type="match status" value="1"/>
</dbReference>
<keyword evidence="2" id="KW-0597">Phosphoprotein</keyword>
<protein>
    <recommendedName>
        <fullName evidence="3">Carrier domain-containing protein</fullName>
    </recommendedName>
</protein>
<dbReference type="Gene3D" id="3.40.630.30">
    <property type="match status" value="1"/>
</dbReference>
<dbReference type="Gene3D" id="3.30.300.30">
    <property type="match status" value="1"/>
</dbReference>
<evidence type="ECO:0000313" key="4">
    <source>
        <dbReference type="EMBL" id="JAS56551.1"/>
    </source>
</evidence>
<dbReference type="SUPFAM" id="SSF56801">
    <property type="entry name" value="Acetyl-CoA synthetase-like"/>
    <property type="match status" value="1"/>
</dbReference>
<dbReference type="PROSITE" id="PS50075">
    <property type="entry name" value="CARRIER"/>
    <property type="match status" value="1"/>
</dbReference>
<dbReference type="InterPro" id="IPR000873">
    <property type="entry name" value="AMP-dep_synth/lig_dom"/>
</dbReference>
<reference evidence="4" key="1">
    <citation type="submission" date="2015-11" db="EMBL/GenBank/DDBJ databases">
        <title>De novo transcriptome assembly of four potential Pierce s Disease insect vectors from Arizona vineyards.</title>
        <authorList>
            <person name="Tassone E.E."/>
        </authorList>
    </citation>
    <scope>NUCLEOTIDE SEQUENCE</scope>
</reference>